<evidence type="ECO:0000313" key="3">
    <source>
        <dbReference type="Proteomes" id="UP000239736"/>
    </source>
</evidence>
<comment type="caution">
    <text evidence="2">The sequence shown here is derived from an EMBL/GenBank/DDBJ whole genome shotgun (WGS) entry which is preliminary data.</text>
</comment>
<organism evidence="2 3">
    <name type="scientific">Albidovulum inexpectatum</name>
    <dbReference type="NCBI Taxonomy" id="196587"/>
    <lineage>
        <taxon>Bacteria</taxon>
        <taxon>Pseudomonadati</taxon>
        <taxon>Pseudomonadota</taxon>
        <taxon>Alphaproteobacteria</taxon>
        <taxon>Rhodobacterales</taxon>
        <taxon>Paracoccaceae</taxon>
        <taxon>Albidovulum</taxon>
    </lineage>
</organism>
<dbReference type="Proteomes" id="UP000239736">
    <property type="component" value="Unassembled WGS sequence"/>
</dbReference>
<feature type="domain" description="Rhamnogalacturonase A/B/Epimerase-like pectate lyase" evidence="1">
    <location>
        <begin position="188"/>
        <end position="245"/>
    </location>
</feature>
<sequence length="765" mass="81820">MNKAITDGLIFMPPAFEAGLDVWSSGDGSAGSPTWQGAANAAIVTADQDFGSCLELQKLSDTTRLRYMGQTPILPGCYLRIRARVKAMSGNLPTVRIAGWAGGAGDTHVAGVVEVGPAVTLSSYGKVETVEAIVGTGSRPGVDMAWGTGAIYGHFGLDLTGPNGGVVRVDDIEIEDITSVFLREMMDWVDVRDYGAVGDGVTDDSAAFDAADAAAVARGGSVLVPAGTYFLDASVTMEAPVRFEGRVVMPDNRRLSLTRSFDLPTYADAFGDEELGFRKAFQALLNWSDHDSLDLKGRRIEVTAPIDMQAAVNNKTTFASRRVIRNGQFNVIPGPAWDPVVVKSQASYSTSAPTMLTNVVNAANIPVGALVEGVGVGREVYVTDVNVGAGTVTLSKPLYGAAGTQVYTFTRFKYVLDFSGFQSLSQMVLEDVDIQCGGVASGIMLAPAGIVFQIRDSFIANPSHRGITSIGRGCQGIMIDRCQFISAEGQLNAQDRQSIGFNVNGNDAKIRDCRALNFRHFGVLSGAGHVISGNHFFQADSQTQGVRLAGLVLIGTDLRTAITGNSIDNAFVEWTNEHEADPDFANQYSFGGLTITGNVFTVSDVAPWFSWIVVKPYGAGHFIQSLAVTSNAFKAYNGRVDRIEKVDTTFAVLDNSRMRNIRFEGNTFTGVDQVVANPVLHEHVQASAATTWVIDAGSYLPFGGWARVVESIVPMGKITGASNERRSDMPYVEVEQGAGKQQVTLNWLAASKGTVRVAIRMDQPH</sequence>
<evidence type="ECO:0000313" key="2">
    <source>
        <dbReference type="EMBL" id="PPB79527.1"/>
    </source>
</evidence>
<dbReference type="OrthoDB" id="7749009at2"/>
<gene>
    <name evidence="2" type="ORF">LV82_02809</name>
</gene>
<dbReference type="EMBL" id="PRDS01000012">
    <property type="protein sequence ID" value="PPB79527.1"/>
    <property type="molecule type" value="Genomic_DNA"/>
</dbReference>
<reference evidence="2 3" key="1">
    <citation type="submission" date="2018-01" db="EMBL/GenBank/DDBJ databases">
        <title>Genomic Encyclopedia of Archaeal and Bacterial Type Strains, Phase II (KMG-II): from individual species to whole genera.</title>
        <authorList>
            <person name="Goeker M."/>
        </authorList>
    </citation>
    <scope>NUCLEOTIDE SEQUENCE [LARGE SCALE GENOMIC DNA]</scope>
    <source>
        <strain evidence="2 3">DSM 12048</strain>
    </source>
</reference>
<dbReference type="Gene3D" id="2.160.20.10">
    <property type="entry name" value="Single-stranded right-handed beta-helix, Pectin lyase-like"/>
    <property type="match status" value="1"/>
</dbReference>
<accession>A0A2S5JDG2</accession>
<name>A0A2S5JDG2_9RHOB</name>
<dbReference type="InterPro" id="IPR011050">
    <property type="entry name" value="Pectin_lyase_fold/virulence"/>
</dbReference>
<keyword evidence="2" id="KW-0456">Lyase</keyword>
<proteinExistence type="predicted"/>
<dbReference type="Pfam" id="PF12708">
    <property type="entry name" value="Pect-lyase_RHGA_epim"/>
    <property type="match status" value="1"/>
</dbReference>
<dbReference type="RefSeq" id="WP_104072688.1">
    <property type="nucleotide sequence ID" value="NZ_PRDS01000012.1"/>
</dbReference>
<dbReference type="AlphaFoldDB" id="A0A2S5JDG2"/>
<dbReference type="SUPFAM" id="SSF51126">
    <property type="entry name" value="Pectin lyase-like"/>
    <property type="match status" value="1"/>
</dbReference>
<dbReference type="InterPro" id="IPR024535">
    <property type="entry name" value="RHGA/B-epi-like_pectate_lyase"/>
</dbReference>
<protein>
    <submittedName>
        <fullName evidence="2">Pectate lyase-like protein</fullName>
    </submittedName>
</protein>
<dbReference type="GO" id="GO:0016829">
    <property type="term" value="F:lyase activity"/>
    <property type="evidence" value="ECO:0007669"/>
    <property type="project" value="UniProtKB-KW"/>
</dbReference>
<dbReference type="InterPro" id="IPR012334">
    <property type="entry name" value="Pectin_lyas_fold"/>
</dbReference>
<evidence type="ECO:0000259" key="1">
    <source>
        <dbReference type="Pfam" id="PF12708"/>
    </source>
</evidence>
<keyword evidence="3" id="KW-1185">Reference proteome</keyword>